<gene>
    <name evidence="4" type="ORF">ACD591_11860</name>
    <name evidence="3" type="ORF">FOE74_02210</name>
</gene>
<reference evidence="4 6" key="3">
    <citation type="submission" date="2024-08" db="EMBL/GenBank/DDBJ databases">
        <authorList>
            <person name="Wei W."/>
        </authorList>
    </citation>
    <scope>NUCLEOTIDE SEQUENCE [LARGE SCALE GENOMIC DNA]</scope>
    <source>
        <strain evidence="4 6">XU2</strain>
    </source>
</reference>
<dbReference type="EMBL" id="JBGOGF010000006">
    <property type="protein sequence ID" value="MFA1771989.1"/>
    <property type="molecule type" value="Genomic_DNA"/>
</dbReference>
<feature type="signal peptide" evidence="2">
    <location>
        <begin position="1"/>
        <end position="22"/>
    </location>
</feature>
<keyword evidence="1" id="KW-0175">Coiled coil</keyword>
<evidence type="ECO:0000256" key="1">
    <source>
        <dbReference type="SAM" id="Coils"/>
    </source>
</evidence>
<proteinExistence type="predicted"/>
<dbReference type="InterPro" id="IPR019734">
    <property type="entry name" value="TPR_rpt"/>
</dbReference>
<evidence type="ECO:0000313" key="4">
    <source>
        <dbReference type="EMBL" id="MFA1771989.1"/>
    </source>
</evidence>
<accession>A0A5M8QQQ9</accession>
<sequence length="785" mass="87836">MKASLLSLLLVSWLFMGQLAGAQSKVLYDQNRLETVTISSFTDATLGPLAHGLGRTNTNRSGKLVLPVEFEQQEKITREGDQLVLTATVKNVRVREQVLFREFDFAEELTPAVVQAKIQLLGREDRVLQTFDVSGKNVRLDGPTFLVQTSVTDTSTFTGYKLRVVEQKIGLSGENVAAVQSRLALIKRYYEADARLAQLSRDLQAVNPNDIDHLDLQGRRLKELERELDRVLDSRMERELALDRHDPVQLRRRVKDLDHRFRERRVALDQMWARLPEIYYNRGLELALNGNARGGREFFERAVQANPAFAPAHLQLARLDFKAGFLKEAGQRTRTLLNSMQVDPETYRFGQELALDIQNAYVRQGEQLNNQGKYTQALAQFEEARDFCRGISSLRCRPELWEEGIIFAKSGIYHNLLQDGKQALSQRDLAQAERWAREAQQYARNNRTAIDSDAAATTLMQEVQQQVYLGLMSQGRKALQGKQHAAALQAFEKGKSLAADFNLKAEPGTDQLLRQAARPVILEKISEGQLQASTNKLPQARSLAAEITNLQVRYNLVNDKELDGKFRALSQGIFSQECANAQQEYDRFYQRALQLSSGRQFAQAAAELDKALAAAKGNGGCAISAVAAEVELARIDGPAHYQELLLKAGEHIRQNHMAQAVKVYLEAGQHYDAAEVARFGVGHAPLLTFALGQENKAFVAEVAKHAANSGDAPGAVDLVKRLVSLKYSKYNLNQLQEQVGEQLATLDAQANPKADYKQLANTYTGGSKELKKLNKAYQKKFKKLT</sequence>
<dbReference type="SMART" id="SM00028">
    <property type="entry name" value="TPR"/>
    <property type="match status" value="4"/>
</dbReference>
<dbReference type="AlphaFoldDB" id="A0A5M8QQQ9"/>
<comment type="caution">
    <text evidence="3">The sequence shown here is derived from an EMBL/GenBank/DDBJ whole genome shotgun (WGS) entry which is preliminary data.</text>
</comment>
<dbReference type="EMBL" id="VKKZ01000010">
    <property type="protein sequence ID" value="KAA6437334.1"/>
    <property type="molecule type" value="Genomic_DNA"/>
</dbReference>
<name>A0A5M8QQQ9_9BACT</name>
<dbReference type="InterPro" id="IPR011990">
    <property type="entry name" value="TPR-like_helical_dom_sf"/>
</dbReference>
<dbReference type="SUPFAM" id="SSF48452">
    <property type="entry name" value="TPR-like"/>
    <property type="match status" value="1"/>
</dbReference>
<reference evidence="3 5" key="1">
    <citation type="submission" date="2019-07" db="EMBL/GenBank/DDBJ databases">
        <authorList>
            <person name="Qu J.-H."/>
        </authorList>
    </citation>
    <scope>NUCLEOTIDE SEQUENCE [LARGE SCALE GENOMIC DNA]</scope>
    <source>
        <strain evidence="3 5">MDT1-10-3</strain>
    </source>
</reference>
<dbReference type="Proteomes" id="UP001570846">
    <property type="component" value="Unassembled WGS sequence"/>
</dbReference>
<feature type="coiled-coil region" evidence="1">
    <location>
        <begin position="214"/>
        <end position="241"/>
    </location>
</feature>
<keyword evidence="6" id="KW-1185">Reference proteome</keyword>
<dbReference type="Gene3D" id="1.25.40.10">
    <property type="entry name" value="Tetratricopeptide repeat domain"/>
    <property type="match status" value="1"/>
</dbReference>
<protein>
    <submittedName>
        <fullName evidence="3">Uncharacterized protein</fullName>
    </submittedName>
</protein>
<organism evidence="3 5">
    <name type="scientific">Rufibacter glacialis</name>
    <dbReference type="NCBI Taxonomy" id="1259555"/>
    <lineage>
        <taxon>Bacteria</taxon>
        <taxon>Pseudomonadati</taxon>
        <taxon>Bacteroidota</taxon>
        <taxon>Cytophagia</taxon>
        <taxon>Cytophagales</taxon>
        <taxon>Hymenobacteraceae</taxon>
        <taxon>Rufibacter</taxon>
    </lineage>
</organism>
<keyword evidence="2" id="KW-0732">Signal</keyword>
<evidence type="ECO:0000313" key="6">
    <source>
        <dbReference type="Proteomes" id="UP001570846"/>
    </source>
</evidence>
<evidence type="ECO:0000256" key="2">
    <source>
        <dbReference type="SAM" id="SignalP"/>
    </source>
</evidence>
<dbReference type="RefSeq" id="WP_149096959.1">
    <property type="nucleotide sequence ID" value="NZ_BMMG01000001.1"/>
</dbReference>
<evidence type="ECO:0000313" key="5">
    <source>
        <dbReference type="Proteomes" id="UP000323866"/>
    </source>
</evidence>
<dbReference type="Proteomes" id="UP000323866">
    <property type="component" value="Unassembled WGS sequence"/>
</dbReference>
<dbReference type="OrthoDB" id="843617at2"/>
<evidence type="ECO:0000313" key="3">
    <source>
        <dbReference type="EMBL" id="KAA6437334.1"/>
    </source>
</evidence>
<feature type="chain" id="PRO_5024414338" evidence="2">
    <location>
        <begin position="23"/>
        <end position="785"/>
    </location>
</feature>
<reference evidence="3 5" key="2">
    <citation type="submission" date="2019-09" db="EMBL/GenBank/DDBJ databases">
        <title>A bacterium isolated from glacier soil.</title>
        <authorList>
            <person name="Liu Q."/>
        </authorList>
    </citation>
    <scope>NUCLEOTIDE SEQUENCE [LARGE SCALE GENOMIC DNA]</scope>
    <source>
        <strain evidence="3 5">MDT1-10-3</strain>
    </source>
</reference>